<dbReference type="InterPro" id="IPR042171">
    <property type="entry name" value="Acyl-CoA_hotdog"/>
</dbReference>
<dbReference type="FunFam" id="2.40.160.210:FF:000007">
    <property type="entry name" value="Probable peroxisomal acyl-coenzyme A thioester hydrolase 1"/>
    <property type="match status" value="1"/>
</dbReference>
<evidence type="ECO:0000256" key="1">
    <source>
        <dbReference type="ARBA" id="ARBA00006538"/>
    </source>
</evidence>
<feature type="domain" description="Acyl-CoA thioesterase-like C-terminal" evidence="5">
    <location>
        <begin position="229"/>
        <end position="353"/>
    </location>
</feature>
<organism evidence="6 7">
    <name type="scientific">Pseudozyma hubeiensis (strain SY62)</name>
    <name type="common">Yeast</name>
    <dbReference type="NCBI Taxonomy" id="1305764"/>
    <lineage>
        <taxon>Eukaryota</taxon>
        <taxon>Fungi</taxon>
        <taxon>Dikarya</taxon>
        <taxon>Basidiomycota</taxon>
        <taxon>Ustilaginomycotina</taxon>
        <taxon>Ustilaginomycetes</taxon>
        <taxon>Ustilaginales</taxon>
        <taxon>Ustilaginaceae</taxon>
        <taxon>Pseudozyma</taxon>
    </lineage>
</organism>
<proteinExistence type="inferred from homology"/>
<evidence type="ECO:0000256" key="2">
    <source>
        <dbReference type="ARBA" id="ARBA00022801"/>
    </source>
</evidence>
<evidence type="ECO:0000313" key="7">
    <source>
        <dbReference type="Proteomes" id="UP000014071"/>
    </source>
</evidence>
<dbReference type="SUPFAM" id="SSF54637">
    <property type="entry name" value="Thioesterase/thiol ester dehydrase-isomerase"/>
    <property type="match status" value="2"/>
</dbReference>
<dbReference type="Gene3D" id="2.40.160.210">
    <property type="entry name" value="Acyl-CoA thioesterase, double hotdog domain"/>
    <property type="match status" value="1"/>
</dbReference>
<feature type="region of interest" description="Disordered" evidence="3">
    <location>
        <begin position="1"/>
        <end position="32"/>
    </location>
</feature>
<dbReference type="InterPro" id="IPR003703">
    <property type="entry name" value="Acyl_CoA_thio"/>
</dbReference>
<dbReference type="GO" id="GO:0006637">
    <property type="term" value="P:acyl-CoA metabolic process"/>
    <property type="evidence" value="ECO:0007669"/>
    <property type="project" value="InterPro"/>
</dbReference>
<dbReference type="OrthoDB" id="68328at2759"/>
<dbReference type="HOGENOM" id="CLU_032690_3_0_1"/>
<dbReference type="GeneID" id="24108430"/>
<dbReference type="InterPro" id="IPR049450">
    <property type="entry name" value="ACOT8-like_C"/>
</dbReference>
<dbReference type="eggNOG" id="KOG3016">
    <property type="taxonomic scope" value="Eukaryota"/>
</dbReference>
<evidence type="ECO:0000259" key="5">
    <source>
        <dbReference type="Pfam" id="PF20789"/>
    </source>
</evidence>
<name>R9P2Q6_PSEHS</name>
<dbReference type="InterPro" id="IPR049449">
    <property type="entry name" value="TesB_ACOT8-like_N"/>
</dbReference>
<dbReference type="STRING" id="1305764.R9P2Q6"/>
<dbReference type="PANTHER" id="PTHR11066">
    <property type="entry name" value="ACYL-COA THIOESTERASE"/>
    <property type="match status" value="1"/>
</dbReference>
<dbReference type="GO" id="GO:0009062">
    <property type="term" value="P:fatty acid catabolic process"/>
    <property type="evidence" value="ECO:0007669"/>
    <property type="project" value="TreeGrafter"/>
</dbReference>
<dbReference type="RefSeq" id="XP_012189151.1">
    <property type="nucleotide sequence ID" value="XM_012333761.1"/>
</dbReference>
<keyword evidence="2" id="KW-0378">Hydrolase</keyword>
<protein>
    <submittedName>
        <fullName evidence="6">Potential acyl-CoA thioesterase</fullName>
    </submittedName>
</protein>
<sequence>MTKAGSREMGREPTSEEQEPPVYEQGVNSPSRSGVADIAEALEVEEIDADLYKSLTLWKPARARGVFGGQVIAQAVAAANKTVREGMLLHSLHSYFLLAGDETRPIIYQVSRVRDGGSYVTRSVNAIQKGRSIFTIILSYQKPEPHEPTFAIPLPSLDTDGKFLLESITGSHATGNHSAKAINFRALPGPDDCPLNEKRYQEVLLHGNPDPRVRKVLEGWISDRQASPVEIRDALPGMYDRNGIPTPGNQQAFWMRTRRPMAGGFEAQKVALAYASDFYLLSTVPKALNNSRRIKMMASLDHSMWFYQPFEVHNWLLFVMQTQAASNGRGVVVGRIYREDGTLVAVVSQEGLIRGQVTNKPAAAKSEDSTTKAKL</sequence>
<accession>R9P2Q6</accession>
<comment type="similarity">
    <text evidence="1">Belongs to the C/M/P thioester hydrolase family.</text>
</comment>
<dbReference type="InterPro" id="IPR029069">
    <property type="entry name" value="HotDog_dom_sf"/>
</dbReference>
<keyword evidence="7" id="KW-1185">Reference proteome</keyword>
<dbReference type="Pfam" id="PF20789">
    <property type="entry name" value="4HBT_3C"/>
    <property type="match status" value="1"/>
</dbReference>
<gene>
    <name evidence="6" type="ORF">PHSY_003140</name>
</gene>
<feature type="domain" description="Acyl-CoA thioesterase-like N-terminal HotDog" evidence="4">
    <location>
        <begin position="61"/>
        <end position="140"/>
    </location>
</feature>
<reference evidence="7" key="1">
    <citation type="journal article" date="2013" name="Genome Announc.">
        <title>Draft genome sequence of the basidiomycetous yeast-like fungus Pseudozyma hubeiensis SY62, which produces an abundant amount of the biosurfactant mannosylerythritol lipids.</title>
        <authorList>
            <person name="Konishi M."/>
            <person name="Hatada Y."/>
            <person name="Horiuchi J."/>
        </authorList>
    </citation>
    <scope>NUCLEOTIDE SEQUENCE [LARGE SCALE GENOMIC DNA]</scope>
    <source>
        <strain evidence="7">SY62</strain>
    </source>
</reference>
<dbReference type="GO" id="GO:0005782">
    <property type="term" value="C:peroxisomal matrix"/>
    <property type="evidence" value="ECO:0007669"/>
    <property type="project" value="UniProtKB-SubCell"/>
</dbReference>
<dbReference type="Pfam" id="PF13622">
    <property type="entry name" value="4HBT_3"/>
    <property type="match status" value="1"/>
</dbReference>
<dbReference type="GO" id="GO:0047617">
    <property type="term" value="F:fatty acyl-CoA hydrolase activity"/>
    <property type="evidence" value="ECO:0007669"/>
    <property type="project" value="InterPro"/>
</dbReference>
<dbReference type="CDD" id="cd03444">
    <property type="entry name" value="Thioesterase_II_repeat1"/>
    <property type="match status" value="1"/>
</dbReference>
<dbReference type="CDD" id="cd03445">
    <property type="entry name" value="Thioesterase_II_repeat2"/>
    <property type="match status" value="1"/>
</dbReference>
<evidence type="ECO:0000256" key="3">
    <source>
        <dbReference type="SAM" id="MobiDB-lite"/>
    </source>
</evidence>
<feature type="compositionally biased region" description="Basic and acidic residues" evidence="3">
    <location>
        <begin position="1"/>
        <end position="14"/>
    </location>
</feature>
<dbReference type="EMBL" id="DF238795">
    <property type="protein sequence ID" value="GAC95564.1"/>
    <property type="molecule type" value="Genomic_DNA"/>
</dbReference>
<evidence type="ECO:0000313" key="6">
    <source>
        <dbReference type="EMBL" id="GAC95564.1"/>
    </source>
</evidence>
<dbReference type="Proteomes" id="UP000014071">
    <property type="component" value="Unassembled WGS sequence"/>
</dbReference>
<dbReference type="PANTHER" id="PTHR11066:SF34">
    <property type="entry name" value="ACYL-COENZYME A THIOESTERASE 8"/>
    <property type="match status" value="1"/>
</dbReference>
<dbReference type="AlphaFoldDB" id="R9P2Q6"/>
<evidence type="ECO:0000259" key="4">
    <source>
        <dbReference type="Pfam" id="PF13622"/>
    </source>
</evidence>